<gene>
    <name evidence="5" type="ORF">LCGC14_0410680</name>
</gene>
<name>A0A0F9TBY8_9ZZZZ</name>
<dbReference type="PANTHER" id="PTHR46825">
    <property type="entry name" value="D-ALANYL-D-ALANINE-CARBOXYPEPTIDASE/ENDOPEPTIDASE AMPH"/>
    <property type="match status" value="1"/>
</dbReference>
<comment type="catalytic activity">
    <reaction evidence="1">
        <text>a beta-lactam + H2O = a substituted beta-amino acid</text>
        <dbReference type="Rhea" id="RHEA:20401"/>
        <dbReference type="ChEBI" id="CHEBI:15377"/>
        <dbReference type="ChEBI" id="CHEBI:35627"/>
        <dbReference type="ChEBI" id="CHEBI:140347"/>
        <dbReference type="EC" id="3.5.2.6"/>
    </reaction>
</comment>
<dbReference type="InterPro" id="IPR058136">
    <property type="entry name" value="AmpC"/>
</dbReference>
<organism evidence="5">
    <name type="scientific">marine sediment metagenome</name>
    <dbReference type="NCBI Taxonomy" id="412755"/>
    <lineage>
        <taxon>unclassified sequences</taxon>
        <taxon>metagenomes</taxon>
        <taxon>ecological metagenomes</taxon>
    </lineage>
</organism>
<evidence type="ECO:0000313" key="5">
    <source>
        <dbReference type="EMBL" id="KKN72457.1"/>
    </source>
</evidence>
<evidence type="ECO:0000256" key="2">
    <source>
        <dbReference type="ARBA" id="ARBA00022801"/>
    </source>
</evidence>
<dbReference type="Pfam" id="PF00144">
    <property type="entry name" value="Beta-lactamase"/>
    <property type="match status" value="1"/>
</dbReference>
<dbReference type="GO" id="GO:0046677">
    <property type="term" value="P:response to antibiotic"/>
    <property type="evidence" value="ECO:0007669"/>
    <property type="project" value="UniProtKB-KW"/>
</dbReference>
<dbReference type="InterPro" id="IPR050491">
    <property type="entry name" value="AmpC-like"/>
</dbReference>
<dbReference type="AlphaFoldDB" id="A0A0F9TBY8"/>
<evidence type="ECO:0000256" key="1">
    <source>
        <dbReference type="ARBA" id="ARBA00001526"/>
    </source>
</evidence>
<evidence type="ECO:0000256" key="3">
    <source>
        <dbReference type="ARBA" id="ARBA00023251"/>
    </source>
</evidence>
<dbReference type="Gene3D" id="3.40.710.10">
    <property type="entry name" value="DD-peptidase/beta-lactamase superfamily"/>
    <property type="match status" value="1"/>
</dbReference>
<sequence>MRPIGSLCATLCLVACSTLAIAATEQPGTDQTVQRAAEHVMQLHNIPGLAIALTVNGKQRFYNFGVSSRETQQLVTSDTLFEIGSISKTFTATLATYAQASGALSLADRPSKYLPSLQGSHFDKITLVNLGTHTAGGLPLQVPEEIQSPGQLMAYFKAWQPDYAPGSNRTYSNPGTGMLGMIAAKSLNLPIEKALEQRLFSELGMPNSYVKVPEGKMPLYAQGYTKEDVPARLNPGVLAAEAYGVKSSARDMLRFVEANLGFAELDATLQQALVDTRFGYFEVGAMTQALIWEQYRYPVTLNTLLTGNAPNMAYETNPVVKLTPPLPPEDAFWVNKTGSTNGFGAYAAFVPAKQTGIVLLANKNYPITSRVSLAHQILSELD</sequence>
<feature type="domain" description="Beta-lactamase-related" evidence="4">
    <location>
        <begin position="34"/>
        <end position="379"/>
    </location>
</feature>
<proteinExistence type="predicted"/>
<keyword evidence="3" id="KW-0046">Antibiotic resistance</keyword>
<dbReference type="PROSITE" id="PS00336">
    <property type="entry name" value="BETA_LACTAMASE_C"/>
    <property type="match status" value="1"/>
</dbReference>
<dbReference type="GO" id="GO:0017001">
    <property type="term" value="P:antibiotic catabolic process"/>
    <property type="evidence" value="ECO:0007669"/>
    <property type="project" value="InterPro"/>
</dbReference>
<reference evidence="5" key="1">
    <citation type="journal article" date="2015" name="Nature">
        <title>Complex archaea that bridge the gap between prokaryotes and eukaryotes.</title>
        <authorList>
            <person name="Spang A."/>
            <person name="Saw J.H."/>
            <person name="Jorgensen S.L."/>
            <person name="Zaremba-Niedzwiedzka K."/>
            <person name="Martijn J."/>
            <person name="Lind A.E."/>
            <person name="van Eijk R."/>
            <person name="Schleper C."/>
            <person name="Guy L."/>
            <person name="Ettema T.J."/>
        </authorList>
    </citation>
    <scope>NUCLEOTIDE SEQUENCE</scope>
</reference>
<dbReference type="GO" id="GO:0030288">
    <property type="term" value="C:outer membrane-bounded periplasmic space"/>
    <property type="evidence" value="ECO:0007669"/>
    <property type="project" value="InterPro"/>
</dbReference>
<dbReference type="InterPro" id="IPR012338">
    <property type="entry name" value="Beta-lactam/transpept-like"/>
</dbReference>
<dbReference type="InterPro" id="IPR001466">
    <property type="entry name" value="Beta-lactam-related"/>
</dbReference>
<dbReference type="GO" id="GO:0008800">
    <property type="term" value="F:beta-lactamase activity"/>
    <property type="evidence" value="ECO:0007669"/>
    <property type="project" value="UniProtKB-EC"/>
</dbReference>
<protein>
    <recommendedName>
        <fullName evidence="4">Beta-lactamase-related domain-containing protein</fullName>
    </recommendedName>
</protein>
<keyword evidence="2" id="KW-0378">Hydrolase</keyword>
<dbReference type="EMBL" id="LAZR01000362">
    <property type="protein sequence ID" value="KKN72457.1"/>
    <property type="molecule type" value="Genomic_DNA"/>
</dbReference>
<dbReference type="PANTHER" id="PTHR46825:SF8">
    <property type="entry name" value="BETA-LACTAMASE-RELATED"/>
    <property type="match status" value="1"/>
</dbReference>
<accession>A0A0F9TBY8</accession>
<evidence type="ECO:0000259" key="4">
    <source>
        <dbReference type="Pfam" id="PF00144"/>
    </source>
</evidence>
<dbReference type="SUPFAM" id="SSF56601">
    <property type="entry name" value="beta-lactamase/transpeptidase-like"/>
    <property type="match status" value="1"/>
</dbReference>
<comment type="caution">
    <text evidence="5">The sequence shown here is derived from an EMBL/GenBank/DDBJ whole genome shotgun (WGS) entry which is preliminary data.</text>
</comment>
<dbReference type="InterPro" id="IPR001586">
    <property type="entry name" value="Beta-lactam_class-C_AS"/>
</dbReference>
<dbReference type="NCBIfam" id="NF033085">
    <property type="entry name" value="bla_class_C"/>
    <property type="match status" value="1"/>
</dbReference>